<dbReference type="PANTHER" id="PTHR24186">
    <property type="entry name" value="PROTEIN PHOSPHATASE 1 REGULATORY SUBUNIT"/>
    <property type="match status" value="1"/>
</dbReference>
<feature type="transmembrane region" description="Helical" evidence="8">
    <location>
        <begin position="530"/>
        <end position="552"/>
    </location>
</feature>
<feature type="repeat" description="ANK" evidence="7">
    <location>
        <begin position="327"/>
        <end position="360"/>
    </location>
</feature>
<evidence type="ECO:0000256" key="3">
    <source>
        <dbReference type="ARBA" id="ARBA00022737"/>
    </source>
</evidence>
<dbReference type="InterPro" id="IPR026961">
    <property type="entry name" value="PGG_dom"/>
</dbReference>
<organism evidence="10 11">
    <name type="scientific">Urochloa decumbens</name>
    <dbReference type="NCBI Taxonomy" id="240449"/>
    <lineage>
        <taxon>Eukaryota</taxon>
        <taxon>Viridiplantae</taxon>
        <taxon>Streptophyta</taxon>
        <taxon>Embryophyta</taxon>
        <taxon>Tracheophyta</taxon>
        <taxon>Spermatophyta</taxon>
        <taxon>Magnoliopsida</taxon>
        <taxon>Liliopsida</taxon>
        <taxon>Poales</taxon>
        <taxon>Poaceae</taxon>
        <taxon>PACMAD clade</taxon>
        <taxon>Panicoideae</taxon>
        <taxon>Panicodae</taxon>
        <taxon>Paniceae</taxon>
        <taxon>Melinidinae</taxon>
        <taxon>Urochloa</taxon>
    </lineage>
</organism>
<dbReference type="InterPro" id="IPR036770">
    <property type="entry name" value="Ankyrin_rpt-contain_sf"/>
</dbReference>
<evidence type="ECO:0000256" key="7">
    <source>
        <dbReference type="PROSITE-ProRule" id="PRU00023"/>
    </source>
</evidence>
<proteinExistence type="predicted"/>
<dbReference type="InterPro" id="IPR002110">
    <property type="entry name" value="Ankyrin_rpt"/>
</dbReference>
<dbReference type="PANTHER" id="PTHR24186:SF50">
    <property type="entry name" value="ANKYRIN REPEAT-CONTAINING PROTEIN ITN1-LIKE ISOFORM X1"/>
    <property type="match status" value="1"/>
</dbReference>
<dbReference type="GO" id="GO:0016020">
    <property type="term" value="C:membrane"/>
    <property type="evidence" value="ECO:0007669"/>
    <property type="project" value="UniProtKB-SubCell"/>
</dbReference>
<keyword evidence="11" id="KW-1185">Reference proteome</keyword>
<evidence type="ECO:0000256" key="5">
    <source>
        <dbReference type="ARBA" id="ARBA00023043"/>
    </source>
</evidence>
<dbReference type="Proteomes" id="UP001497457">
    <property type="component" value="Chromosome 22rd"/>
</dbReference>
<feature type="transmembrane region" description="Helical" evidence="8">
    <location>
        <begin position="498"/>
        <end position="524"/>
    </location>
</feature>
<keyword evidence="4 8" id="KW-1133">Transmembrane helix</keyword>
<dbReference type="PROSITE" id="PS50297">
    <property type="entry name" value="ANK_REP_REGION"/>
    <property type="match status" value="2"/>
</dbReference>
<sequence>MAGMDPELYKAATHGKVKILKQLLQDKDKSDILLWSTTPQRNTALHLAALHGHAEFAREVLQKNGELLVARNGDGDTPLHLAAREDKMKVAELLVGLAKAWQEDPNGNAKTPSESPLMMTNKAGNTPLHEATKQSSSAMALLLLNADPNRGHDLNGLKESPLHVAARKGLEDVVRKILETPWVEEEYKPSVSVRGTALYQAMLGRKIRIVQILLEKRPALTDLTDSDGNNALHYAAQEDYHQAVELLLNHRTELAYECNNQKQTPLQVAAHYGSTAAIRALLRHCPDVAEMTDAAGYNAFHTAVVSGKTNALRCLLRVVRPAVVINSVDTPLHLATKMSHFHSALALLSDRRVDPSVRDRDGKTARSIVEMKLNTGELDAYEMHLLKQLKQQEAKWRRKQQLPPMASDRRRPLNNKDFDSVVDSYFLAATLIATVTFAATFTMPGGYDQTRGIALHAWNAAFKTFVVSNTVAMCSSIVVIFLLIWARQEHVKLRLHNLMWSQTLTIIACLAMLLSLMTAVYITVAPTASWPAYAVIAIGASSPALFFFICWLGR</sequence>
<feature type="repeat" description="ANK" evidence="7">
    <location>
        <begin position="40"/>
        <end position="72"/>
    </location>
</feature>
<keyword evidence="2 8" id="KW-0812">Transmembrane</keyword>
<dbReference type="AlphaFoldDB" id="A0ABC9ANG3"/>
<evidence type="ECO:0000256" key="4">
    <source>
        <dbReference type="ARBA" id="ARBA00022989"/>
    </source>
</evidence>
<keyword evidence="5 7" id="KW-0040">ANK repeat</keyword>
<evidence type="ECO:0000313" key="11">
    <source>
        <dbReference type="Proteomes" id="UP001497457"/>
    </source>
</evidence>
<evidence type="ECO:0000259" key="9">
    <source>
        <dbReference type="Pfam" id="PF13962"/>
    </source>
</evidence>
<keyword evidence="3" id="KW-0677">Repeat</keyword>
<gene>
    <name evidence="10" type="ORF">URODEC1_LOCUS57160</name>
</gene>
<name>A0ABC9ANG3_9POAL</name>
<feature type="transmembrane region" description="Helical" evidence="8">
    <location>
        <begin position="465"/>
        <end position="486"/>
    </location>
</feature>
<dbReference type="Gene3D" id="1.25.40.20">
    <property type="entry name" value="Ankyrin repeat-containing domain"/>
    <property type="match status" value="2"/>
</dbReference>
<dbReference type="Pfam" id="PF12796">
    <property type="entry name" value="Ank_2"/>
    <property type="match status" value="4"/>
</dbReference>
<accession>A0ABC9ANG3</accession>
<dbReference type="EMBL" id="OZ075132">
    <property type="protein sequence ID" value="CAL4983675.1"/>
    <property type="molecule type" value="Genomic_DNA"/>
</dbReference>
<feature type="domain" description="PGG" evidence="9">
    <location>
        <begin position="418"/>
        <end position="522"/>
    </location>
</feature>
<dbReference type="SMART" id="SM00248">
    <property type="entry name" value="ANK"/>
    <property type="match status" value="10"/>
</dbReference>
<evidence type="ECO:0000256" key="6">
    <source>
        <dbReference type="ARBA" id="ARBA00023136"/>
    </source>
</evidence>
<comment type="subcellular location">
    <subcellularLocation>
        <location evidence="1">Membrane</location>
        <topology evidence="1">Multi-pass membrane protein</topology>
    </subcellularLocation>
</comment>
<feature type="repeat" description="ANK" evidence="7">
    <location>
        <begin position="74"/>
        <end position="95"/>
    </location>
</feature>
<protein>
    <recommendedName>
        <fullName evidence="9">PGG domain-containing protein</fullName>
    </recommendedName>
</protein>
<feature type="transmembrane region" description="Helical" evidence="8">
    <location>
        <begin position="425"/>
        <end position="445"/>
    </location>
</feature>
<dbReference type="SUPFAM" id="SSF48403">
    <property type="entry name" value="Ankyrin repeat"/>
    <property type="match status" value="1"/>
</dbReference>
<evidence type="ECO:0000256" key="1">
    <source>
        <dbReference type="ARBA" id="ARBA00004141"/>
    </source>
</evidence>
<evidence type="ECO:0000256" key="8">
    <source>
        <dbReference type="SAM" id="Phobius"/>
    </source>
</evidence>
<evidence type="ECO:0000313" key="10">
    <source>
        <dbReference type="EMBL" id="CAL4983675.1"/>
    </source>
</evidence>
<dbReference type="Pfam" id="PF13962">
    <property type="entry name" value="PGG"/>
    <property type="match status" value="1"/>
</dbReference>
<reference evidence="10" key="1">
    <citation type="submission" date="2024-10" db="EMBL/GenBank/DDBJ databases">
        <authorList>
            <person name="Ryan C."/>
        </authorList>
    </citation>
    <scope>NUCLEOTIDE SEQUENCE [LARGE SCALE GENOMIC DNA]</scope>
</reference>
<keyword evidence="6 8" id="KW-0472">Membrane</keyword>
<evidence type="ECO:0000256" key="2">
    <source>
        <dbReference type="ARBA" id="ARBA00022692"/>
    </source>
</evidence>
<dbReference type="PROSITE" id="PS50088">
    <property type="entry name" value="ANK_REPEAT"/>
    <property type="match status" value="4"/>
</dbReference>
<feature type="repeat" description="ANK" evidence="7">
    <location>
        <begin position="227"/>
        <end position="259"/>
    </location>
</feature>